<evidence type="ECO:0000313" key="2">
    <source>
        <dbReference type="Proteomes" id="UP001181622"/>
    </source>
</evidence>
<organism evidence="1 2">
    <name type="scientific">Chelatococcus sambhunathii</name>
    <dbReference type="NCBI Taxonomy" id="363953"/>
    <lineage>
        <taxon>Bacteria</taxon>
        <taxon>Pseudomonadati</taxon>
        <taxon>Pseudomonadota</taxon>
        <taxon>Alphaproteobacteria</taxon>
        <taxon>Hyphomicrobiales</taxon>
        <taxon>Chelatococcaceae</taxon>
        <taxon>Chelatococcus</taxon>
    </lineage>
</organism>
<reference evidence="1" key="1">
    <citation type="submission" date="2020-10" db="EMBL/GenBank/DDBJ databases">
        <authorList>
            <person name="Abbas A."/>
            <person name="Razzaq R."/>
            <person name="Waqas M."/>
            <person name="Abbas N."/>
            <person name="Nielsen T.K."/>
            <person name="Hansen L.H."/>
            <person name="Hussain S."/>
            <person name="Shahid M."/>
        </authorList>
    </citation>
    <scope>NUCLEOTIDE SEQUENCE</scope>
    <source>
        <strain evidence="1">S14</strain>
    </source>
</reference>
<protein>
    <submittedName>
        <fullName evidence="1">Uncharacterized protein</fullName>
    </submittedName>
</protein>
<sequence>MTAARTPQPGDIGEVEVHFWDGPRLVPAIYVVQTIVQSYIQGDYWVDREIDTARRWDPIALGWTPVSVRLDDHRRGILAFADREDPAFRAGYIEWSPGQFEAEFARREALRGVEVTSARAPQNGDRSEVRVMFPDGPRMLPATCSYAPEDDDVFSEAEWEIDAVEGWVITRLHSGLTVAEIANERGGRSLSGNVEYLARSRESDDGEWNADVFLSVTIGLMTFTGYSEAFHEPYAEIAEQVASDNALEYIINSFAEHIDLSVDTIQWSDNAPWITEDIDAQLSPDS</sequence>
<keyword evidence="2" id="KW-1185">Reference proteome</keyword>
<accession>A0ABU1DCN6</accession>
<proteinExistence type="predicted"/>
<comment type="caution">
    <text evidence="1">The sequence shown here is derived from an EMBL/GenBank/DDBJ whole genome shotgun (WGS) entry which is preliminary data.</text>
</comment>
<name>A0ABU1DCN6_9HYPH</name>
<evidence type="ECO:0000313" key="1">
    <source>
        <dbReference type="EMBL" id="MDR4305880.1"/>
    </source>
</evidence>
<dbReference type="RefSeq" id="WP_309389254.1">
    <property type="nucleotide sequence ID" value="NZ_JADBEO010000007.1"/>
</dbReference>
<gene>
    <name evidence="1" type="ORF">IHQ68_04470</name>
</gene>
<dbReference type="EMBL" id="JADBEO010000007">
    <property type="protein sequence ID" value="MDR4305880.1"/>
    <property type="molecule type" value="Genomic_DNA"/>
</dbReference>
<dbReference type="Proteomes" id="UP001181622">
    <property type="component" value="Unassembled WGS sequence"/>
</dbReference>